<comment type="caution">
    <text evidence="1">The sequence shown here is derived from an EMBL/GenBank/DDBJ whole genome shotgun (WGS) entry which is preliminary data.</text>
</comment>
<name>A0ABX1ECW5_9PROT</name>
<keyword evidence="2" id="KW-1185">Reference proteome</keyword>
<feature type="non-terminal residue" evidence="1">
    <location>
        <position position="1"/>
    </location>
</feature>
<accession>A0ABX1ECW5</accession>
<organism evidence="1 2">
    <name type="scientific">Falsiroseomonas selenitidurans</name>
    <dbReference type="NCBI Taxonomy" id="2716335"/>
    <lineage>
        <taxon>Bacteria</taxon>
        <taxon>Pseudomonadati</taxon>
        <taxon>Pseudomonadota</taxon>
        <taxon>Alphaproteobacteria</taxon>
        <taxon>Acetobacterales</taxon>
        <taxon>Roseomonadaceae</taxon>
        <taxon>Falsiroseomonas</taxon>
    </lineage>
</organism>
<dbReference type="Proteomes" id="UP000787635">
    <property type="component" value="Unassembled WGS sequence"/>
</dbReference>
<gene>
    <name evidence="1" type="ORF">HEQ75_22910</name>
</gene>
<sequence>ALVRSLGGGAHAPAPAALERLLAQGHGTLGGARLTRAGLLLREEAGLAPPAPARPGALWDGRFRLEGAPPPGWWLGALGPGARSLARPGWLPAAVAPTLPALFRPAGPGLDGDHRDTVLAAVPALSYPVPQITNGIRLRLAPLGGAVVQAL</sequence>
<reference evidence="1 2" key="1">
    <citation type="submission" date="2020-03" db="EMBL/GenBank/DDBJ databases">
        <title>Roseomonas selenitidurans sp. nov. isolated from urban soil.</title>
        <authorList>
            <person name="Liu H."/>
        </authorList>
    </citation>
    <scope>NUCLEOTIDE SEQUENCE [LARGE SCALE GENOMIC DNA]</scope>
    <source>
        <strain evidence="1 2">BU-1</strain>
    </source>
</reference>
<dbReference type="EMBL" id="JAAVNE010000053">
    <property type="protein sequence ID" value="NKC33732.1"/>
    <property type="molecule type" value="Genomic_DNA"/>
</dbReference>
<evidence type="ECO:0000313" key="1">
    <source>
        <dbReference type="EMBL" id="NKC33732.1"/>
    </source>
</evidence>
<protein>
    <submittedName>
        <fullName evidence="1">Uncharacterized protein</fullName>
    </submittedName>
</protein>
<evidence type="ECO:0000313" key="2">
    <source>
        <dbReference type="Proteomes" id="UP000787635"/>
    </source>
</evidence>
<proteinExistence type="predicted"/>